<dbReference type="Gene3D" id="1.10.8.730">
    <property type="match status" value="1"/>
</dbReference>
<gene>
    <name evidence="1" type="ORF">DY245_43145</name>
</gene>
<dbReference type="Pfam" id="PF12846">
    <property type="entry name" value="AAA_10"/>
    <property type="match status" value="1"/>
</dbReference>
<keyword evidence="2" id="KW-1185">Reference proteome</keyword>
<dbReference type="AlphaFoldDB" id="A0A371PPJ6"/>
<dbReference type="OrthoDB" id="4647520at2"/>
<dbReference type="Proteomes" id="UP000262477">
    <property type="component" value="Unassembled WGS sequence"/>
</dbReference>
<dbReference type="InterPro" id="IPR027417">
    <property type="entry name" value="P-loop_NTPase"/>
</dbReference>
<reference evidence="1 2" key="1">
    <citation type="submission" date="2018-08" db="EMBL/GenBank/DDBJ databases">
        <title>Streptomyces NEAU-D10 sp. nov., a novel Actinomycete isolated from soil.</title>
        <authorList>
            <person name="Jin L."/>
        </authorList>
    </citation>
    <scope>NUCLEOTIDE SEQUENCE [LARGE SCALE GENOMIC DNA]</scope>
    <source>
        <strain evidence="1 2">NEAU-D10</strain>
    </source>
</reference>
<dbReference type="RefSeq" id="WP_128512561.1">
    <property type="nucleotide sequence ID" value="NZ_QUAC01000484.1"/>
</dbReference>
<proteinExistence type="predicted"/>
<organism evidence="1 2">
    <name type="scientific">Streptomyces inhibens</name>
    <dbReference type="NCBI Taxonomy" id="2293571"/>
    <lineage>
        <taxon>Bacteria</taxon>
        <taxon>Bacillati</taxon>
        <taxon>Actinomycetota</taxon>
        <taxon>Actinomycetes</taxon>
        <taxon>Kitasatosporales</taxon>
        <taxon>Streptomycetaceae</taxon>
        <taxon>Streptomyces</taxon>
    </lineage>
</organism>
<protein>
    <submittedName>
        <fullName evidence="1">ATP/GTP-binding protein</fullName>
    </submittedName>
</protein>
<evidence type="ECO:0000313" key="2">
    <source>
        <dbReference type="Proteomes" id="UP000262477"/>
    </source>
</evidence>
<dbReference type="EMBL" id="QUAC01000484">
    <property type="protein sequence ID" value="REK84452.1"/>
    <property type="molecule type" value="Genomic_DNA"/>
</dbReference>
<accession>A0A371PPJ6</accession>
<dbReference type="InterPro" id="IPR016628">
    <property type="entry name" value="ATPase_SAG2001_prd"/>
</dbReference>
<evidence type="ECO:0000313" key="1">
    <source>
        <dbReference type="EMBL" id="REK84452.1"/>
    </source>
</evidence>
<name>A0A371PPJ6_STRIH</name>
<dbReference type="Gene3D" id="3.40.50.300">
    <property type="entry name" value="P-loop containing nucleotide triphosphate hydrolases"/>
    <property type="match status" value="1"/>
</dbReference>
<dbReference type="SUPFAM" id="SSF52540">
    <property type="entry name" value="P-loop containing nucleoside triphosphate hydrolases"/>
    <property type="match status" value="1"/>
</dbReference>
<comment type="caution">
    <text evidence="1">The sequence shown here is derived from an EMBL/GenBank/DDBJ whole genome shotgun (WGS) entry which is preliminary data.</text>
</comment>
<sequence>MRIPVRHIAGNVIWTRHGTCWALWRVEGSGHTQSSRTVKERRLRALEALVKQLRGEAMLLSLCPQVDPAEVVRKMTDGVDLAASERYEQLATRVWDQLDRMELTSRADWLAVPLPVGTKRQAAAMAIDAARAEMALQLGLLPAPVSAREEVRRLRQAQDLAATWPSTVSLRPATEAEILWIYGHSARRGVLEPLLPDPEQSAGRGRGRGAAALGQVVLAEGALPAADSSDEADAHRGRFGRRWLQVSTEWGESYQTVLALSEMPERFVFPGSEYLVALDEFAFPVDWAMRIKVTPGDVAEAKARRQARELAGQAGEYEGETAGVPSRVLDAADGMDEYRTAITSSKTEVEVQAMGALCVWGATPAEAEARAADLQTHFAGNDYTFTRPLGEQENLWYGMLPGARTPKVMASYAQVLLARDFAMAGAFAGSTLGDAKGPLYGLQLAGGGTRPVLTDWSLGPQKSASASAAYVGELGGGKSVAMKSAVYGLLAAGRKTGQPGSRGRAVIVDRTPQQEWVRFAKACPGTTQVITIDDQAQVSLDPLRTIRDASQAQRRTESFLTLLLGIGPMSDQGIALSEAIEATLAGPAPSMAALVSELQARGKRDATSNAVARKLTSVARKDLARTIFDPSLPVVDTTRADSIVFATANLALPKEHELAADRLSTLEFEKVFGRAALYLIAALCREVCFANPREFCVAVWDECWWLTSSPEGMGLLLELVRDGRKHNAGCLVGSHDGEDIGPEASATGQVIRGLFPRKFLFRQTDVALAKRGLQFLDLDPADEDLVELVATGLSPMDVADEVRAQRAGECLHRDLYGRIGGMQVVIPADSEAAAAIHSDPALAA</sequence>
<dbReference type="PIRSF" id="PIRSF015040">
    <property type="entry name" value="ATPase_SAG2001_prd"/>
    <property type="match status" value="1"/>
</dbReference>